<keyword evidence="4" id="KW-0804">Transcription</keyword>
<dbReference type="Proteomes" id="UP000298484">
    <property type="component" value="Unassembled WGS sequence"/>
</dbReference>
<feature type="domain" description="HTH merR-type" evidence="5">
    <location>
        <begin position="12"/>
        <end position="80"/>
    </location>
</feature>
<evidence type="ECO:0000256" key="3">
    <source>
        <dbReference type="ARBA" id="ARBA00023125"/>
    </source>
</evidence>
<dbReference type="EMBL" id="SRHY01000001">
    <property type="protein sequence ID" value="TFJ94620.1"/>
    <property type="molecule type" value="Genomic_DNA"/>
</dbReference>
<evidence type="ECO:0000313" key="6">
    <source>
        <dbReference type="EMBL" id="TFJ94620.1"/>
    </source>
</evidence>
<comment type="caution">
    <text evidence="6">The sequence shown here is derived from an EMBL/GenBank/DDBJ whole genome shotgun (WGS) entry which is preliminary data.</text>
</comment>
<dbReference type="InterPro" id="IPR047057">
    <property type="entry name" value="MerR_fam"/>
</dbReference>
<keyword evidence="7" id="KW-1185">Reference proteome</keyword>
<name>A0A4Y9AI37_9BACI</name>
<dbReference type="GO" id="GO:0003700">
    <property type="term" value="F:DNA-binding transcription factor activity"/>
    <property type="evidence" value="ECO:0007669"/>
    <property type="project" value="InterPro"/>
</dbReference>
<gene>
    <name evidence="6" type="ORF">E4U82_01520</name>
</gene>
<evidence type="ECO:0000256" key="2">
    <source>
        <dbReference type="ARBA" id="ARBA00023015"/>
    </source>
</evidence>
<organism evidence="6 7">
    <name type="scientific">Lentibacillus salicampi</name>
    <dbReference type="NCBI Taxonomy" id="175306"/>
    <lineage>
        <taxon>Bacteria</taxon>
        <taxon>Bacillati</taxon>
        <taxon>Bacillota</taxon>
        <taxon>Bacilli</taxon>
        <taxon>Bacillales</taxon>
        <taxon>Bacillaceae</taxon>
        <taxon>Lentibacillus</taxon>
    </lineage>
</organism>
<dbReference type="GO" id="GO:0003677">
    <property type="term" value="F:DNA binding"/>
    <property type="evidence" value="ECO:0007669"/>
    <property type="project" value="UniProtKB-KW"/>
</dbReference>
<dbReference type="Gene3D" id="1.10.1660.10">
    <property type="match status" value="1"/>
</dbReference>
<dbReference type="RefSeq" id="WP_135108264.1">
    <property type="nucleotide sequence ID" value="NZ_SRHY01000001.1"/>
</dbReference>
<dbReference type="InterPro" id="IPR000551">
    <property type="entry name" value="MerR-type_HTH_dom"/>
</dbReference>
<dbReference type="SMART" id="SM00422">
    <property type="entry name" value="HTH_MERR"/>
    <property type="match status" value="1"/>
</dbReference>
<dbReference type="InterPro" id="IPR009061">
    <property type="entry name" value="DNA-bd_dom_put_sf"/>
</dbReference>
<evidence type="ECO:0000313" key="7">
    <source>
        <dbReference type="Proteomes" id="UP000298484"/>
    </source>
</evidence>
<proteinExistence type="predicted"/>
<dbReference type="PROSITE" id="PS50937">
    <property type="entry name" value="HTH_MERR_2"/>
    <property type="match status" value="1"/>
</dbReference>
<accession>A0A4Y9AI37</accession>
<dbReference type="OrthoDB" id="9806513at2"/>
<keyword evidence="3" id="KW-0238">DNA-binding</keyword>
<dbReference type="AlphaFoldDB" id="A0A4Y9AI37"/>
<evidence type="ECO:0000256" key="4">
    <source>
        <dbReference type="ARBA" id="ARBA00023163"/>
    </source>
</evidence>
<evidence type="ECO:0000256" key="1">
    <source>
        <dbReference type="ARBA" id="ARBA00022491"/>
    </source>
</evidence>
<dbReference type="PANTHER" id="PTHR30204">
    <property type="entry name" value="REDOX-CYCLING DRUG-SENSING TRANSCRIPTIONAL ACTIVATOR SOXR"/>
    <property type="match status" value="1"/>
</dbReference>
<evidence type="ECO:0000259" key="5">
    <source>
        <dbReference type="PROSITE" id="PS50937"/>
    </source>
</evidence>
<keyword evidence="2" id="KW-0805">Transcription regulation</keyword>
<keyword evidence="1" id="KW-0678">Repressor</keyword>
<protein>
    <submittedName>
        <fullName evidence="6">MerR family transcriptional regulator</fullName>
    </submittedName>
</protein>
<dbReference type="SUPFAM" id="SSF46955">
    <property type="entry name" value="Putative DNA-binding domain"/>
    <property type="match status" value="1"/>
</dbReference>
<dbReference type="PANTHER" id="PTHR30204:SF65">
    <property type="entry name" value="HTH-TYPE TRANSCRIPTIONAL REGULATOR TNRA"/>
    <property type="match status" value="1"/>
</dbReference>
<reference evidence="6 7" key="1">
    <citation type="submission" date="2019-03" db="EMBL/GenBank/DDBJ databases">
        <title>Genome sequence of Lentibacillus salicampi ATCC BAA-719.</title>
        <authorList>
            <person name="Maclea K.S."/>
            <person name="Simoes Junior M."/>
        </authorList>
    </citation>
    <scope>NUCLEOTIDE SEQUENCE [LARGE SCALE GENOMIC DNA]</scope>
    <source>
        <strain evidence="6 7">ATCC BAA-719</strain>
    </source>
</reference>
<sequence length="109" mass="12828">MTGQLSYKNSKVITIGIVSELTGLTIRQIRYYEKRKLIFPERSEQGNRKYSFNDVEQLINIANKREEGVQTFEIRQDMLKEKRKKSGSQLRDEMLRGQINAQFGVNKDR</sequence>
<dbReference type="Pfam" id="PF13411">
    <property type="entry name" value="MerR_1"/>
    <property type="match status" value="1"/>
</dbReference>